<dbReference type="OrthoDB" id="10028852at2759"/>
<dbReference type="KEGG" id="tng:GSTEN00033368G001"/>
<feature type="compositionally biased region" description="Pro residues" evidence="2">
    <location>
        <begin position="296"/>
        <end position="306"/>
    </location>
</feature>
<feature type="compositionally biased region" description="Acidic residues" evidence="2">
    <location>
        <begin position="47"/>
        <end position="56"/>
    </location>
</feature>
<dbReference type="PANTHER" id="PTHR13594:SF3">
    <property type="entry name" value="CENTRIOLAR COILED-COIL PROTEIN OF 110 KDA-LIKE ISOFORM X3"/>
    <property type="match status" value="1"/>
</dbReference>
<dbReference type="GO" id="GO:0007099">
    <property type="term" value="P:centriole replication"/>
    <property type="evidence" value="ECO:0007669"/>
    <property type="project" value="InterPro"/>
</dbReference>
<keyword evidence="1" id="KW-0175">Coiled coil</keyword>
<accession>Q4RJM5</accession>
<feature type="compositionally biased region" description="Pro residues" evidence="2">
    <location>
        <begin position="112"/>
        <end position="123"/>
    </location>
</feature>
<evidence type="ECO:0000256" key="2">
    <source>
        <dbReference type="SAM" id="MobiDB-lite"/>
    </source>
</evidence>
<proteinExistence type="predicted"/>
<dbReference type="GO" id="GO:1903723">
    <property type="term" value="P:negative regulation of centriole elongation"/>
    <property type="evidence" value="ECO:0007669"/>
    <property type="project" value="TreeGrafter"/>
</dbReference>
<dbReference type="InterPro" id="IPR033207">
    <property type="entry name" value="CCP110"/>
</dbReference>
<dbReference type="EMBL" id="CAAE01015037">
    <property type="protein sequence ID" value="CAG11407.1"/>
    <property type="molecule type" value="Genomic_DNA"/>
</dbReference>
<reference evidence="3" key="1">
    <citation type="journal article" date="2004" name="Nature">
        <title>Genome duplication in the teleost fish Tetraodon nigroviridis reveals the early vertebrate proto-karyotype.</title>
        <authorList>
            <person name="Jaillon O."/>
            <person name="Aury J.-M."/>
            <person name="Brunet F."/>
            <person name="Petit J.-L."/>
            <person name="Stange-Thomann N."/>
            <person name="Mauceli E."/>
            <person name="Bouneau L."/>
            <person name="Fischer C."/>
            <person name="Ozouf-Costaz C."/>
            <person name="Bernot A."/>
            <person name="Nicaud S."/>
            <person name="Jaffe D."/>
            <person name="Fisher S."/>
            <person name="Lutfalla G."/>
            <person name="Dossat C."/>
            <person name="Segurens B."/>
            <person name="Dasilva C."/>
            <person name="Salanoubat M."/>
            <person name="Levy M."/>
            <person name="Boudet N."/>
            <person name="Castellano S."/>
            <person name="Anthouard V."/>
            <person name="Jubin C."/>
            <person name="Castelli V."/>
            <person name="Katinka M."/>
            <person name="Vacherie B."/>
            <person name="Biemont C."/>
            <person name="Skalli Z."/>
            <person name="Cattolico L."/>
            <person name="Poulain J."/>
            <person name="De Berardinis V."/>
            <person name="Cruaud C."/>
            <person name="Duprat S."/>
            <person name="Brottier P."/>
            <person name="Coutanceau J.-P."/>
            <person name="Gouzy J."/>
            <person name="Parra G."/>
            <person name="Lardier G."/>
            <person name="Chapple C."/>
            <person name="McKernan K.J."/>
            <person name="McEwan P."/>
            <person name="Bosak S."/>
            <person name="Kellis M."/>
            <person name="Volff J.-N."/>
            <person name="Guigo R."/>
            <person name="Zody M.C."/>
            <person name="Mesirov J."/>
            <person name="Lindblad-Toh K."/>
            <person name="Birren B."/>
            <person name="Nusbaum C."/>
            <person name="Kahn D."/>
            <person name="Robinson-Rechavi M."/>
            <person name="Laudet V."/>
            <person name="Schachter V."/>
            <person name="Quetier F."/>
            <person name="Saurin W."/>
            <person name="Scarpelli C."/>
            <person name="Wincker P."/>
            <person name="Lander E.S."/>
            <person name="Weissenbach J."/>
            <person name="Roest Crollius H."/>
        </authorList>
    </citation>
    <scope>NUCLEOTIDE SEQUENCE [LARGE SCALE GENOMIC DNA]</scope>
</reference>
<sequence length="552" mass="61518">MCELRQQALQLETKRQKKQRNCWAQAQNLQVQAQTPVLSGLEAVNVESDEEEDDMSMDSLRKRSGECVKKAQSQQGSGVPADGGSPTPQPESEKKRPGAVVEFGFSLQHSPVGPPPSPPPRPQPPHHHAHLPPSGSSSSPQRRRPRPVSTGNIHISFPIGPADLIPRSPGRSGPGAGGTQPSFGVAELTTSADVAGVGRSGDRVPNPSGASPKPEPLSPTGASAFSPKERRDHVVPGFRRRCHTLDSQTRSAHSRAEHVDRSQERVPRFMAGVTWMPASRRSPAAPLGQTYKVEKPSPPPLRPDVPPLQDYRMEETQRTVQGLEDMQRRLEEEHALRMSLLQAEQEKAQQRLHVETERSLMVQNCVQQMSGDGCGWICRSTSDGGHTVLTPEQQRAFCRIGALIRGFLTRRLLRTEKLKHLCQTVLDTQEFIRSFQTEAQNRDACSAQDHSLQQRVRAQVRRSPSECTAPSFFRVFTRLCVFLPQLRAALYDIYDIFFVMPLGDRLTLLQQDRELRAERKLREMRCRLSCTIEEDAAETKEPHNKQVAGTFS</sequence>
<reference evidence="3" key="2">
    <citation type="submission" date="2004-02" db="EMBL/GenBank/DDBJ databases">
        <authorList>
            <consortium name="Genoscope"/>
            <consortium name="Whitehead Institute Centre for Genome Research"/>
        </authorList>
    </citation>
    <scope>NUCLEOTIDE SEQUENCE</scope>
</reference>
<organism evidence="3">
    <name type="scientific">Tetraodon nigroviridis</name>
    <name type="common">Spotted green pufferfish</name>
    <name type="synonym">Chelonodon nigroviridis</name>
    <dbReference type="NCBI Taxonomy" id="99883"/>
    <lineage>
        <taxon>Eukaryota</taxon>
        <taxon>Metazoa</taxon>
        <taxon>Chordata</taxon>
        <taxon>Craniata</taxon>
        <taxon>Vertebrata</taxon>
        <taxon>Euteleostomi</taxon>
        <taxon>Actinopterygii</taxon>
        <taxon>Neopterygii</taxon>
        <taxon>Teleostei</taxon>
        <taxon>Neoteleostei</taxon>
        <taxon>Acanthomorphata</taxon>
        <taxon>Eupercaria</taxon>
        <taxon>Tetraodontiformes</taxon>
        <taxon>Tetradontoidea</taxon>
        <taxon>Tetraodontidae</taxon>
        <taxon>Tetraodon</taxon>
    </lineage>
</organism>
<dbReference type="GO" id="GO:0005814">
    <property type="term" value="C:centriole"/>
    <property type="evidence" value="ECO:0007669"/>
    <property type="project" value="InterPro"/>
</dbReference>
<evidence type="ECO:0000313" key="3">
    <source>
        <dbReference type="EMBL" id="CAG11407.1"/>
    </source>
</evidence>
<protein>
    <submittedName>
        <fullName evidence="3">(spotted green pufferfish) hypothetical protein</fullName>
    </submittedName>
</protein>
<feature type="region of interest" description="Disordered" evidence="2">
    <location>
        <begin position="289"/>
        <end position="308"/>
    </location>
</feature>
<gene>
    <name evidence="3" type="ORF">GSTENG00033368001</name>
</gene>
<dbReference type="AlphaFoldDB" id="Q4RJM5"/>
<name>Q4RJM5_TETNG</name>
<feature type="coiled-coil region" evidence="1">
    <location>
        <begin position="313"/>
        <end position="358"/>
    </location>
</feature>
<feature type="region of interest" description="Disordered" evidence="2">
    <location>
        <begin position="42"/>
        <end position="232"/>
    </location>
</feature>
<feature type="compositionally biased region" description="Low complexity" evidence="2">
    <location>
        <begin position="131"/>
        <end position="140"/>
    </location>
</feature>
<dbReference type="GO" id="GO:0032053">
    <property type="term" value="P:ciliary basal body organization"/>
    <property type="evidence" value="ECO:0007669"/>
    <property type="project" value="TreeGrafter"/>
</dbReference>
<evidence type="ECO:0000256" key="1">
    <source>
        <dbReference type="SAM" id="Coils"/>
    </source>
</evidence>
<dbReference type="GO" id="GO:0032465">
    <property type="term" value="P:regulation of cytokinesis"/>
    <property type="evidence" value="ECO:0007669"/>
    <property type="project" value="InterPro"/>
</dbReference>
<feature type="compositionally biased region" description="Basic and acidic residues" evidence="2">
    <location>
        <begin position="59"/>
        <end position="69"/>
    </location>
</feature>
<dbReference type="PANTHER" id="PTHR13594">
    <property type="entry name" value="CENTRIOLAR COILED-COIL PROTEIN OF 110 KDA"/>
    <property type="match status" value="1"/>
</dbReference>
<comment type="caution">
    <text evidence="3">The sequence shown here is derived from an EMBL/GenBank/DDBJ whole genome shotgun (WGS) entry which is preliminary data.</text>
</comment>
<dbReference type="PROSITE" id="PS50096">
    <property type="entry name" value="IQ"/>
    <property type="match status" value="1"/>
</dbReference>